<evidence type="ECO:0000313" key="2">
    <source>
        <dbReference type="Proteomes" id="UP001386955"/>
    </source>
</evidence>
<keyword evidence="2" id="KW-1185">Reference proteome</keyword>
<comment type="caution">
    <text evidence="1">The sequence shown here is derived from an EMBL/GenBank/DDBJ whole genome shotgun (WGS) entry which is preliminary data.</text>
</comment>
<protein>
    <submittedName>
        <fullName evidence="1">Uncharacterized protein</fullName>
    </submittedName>
</protein>
<dbReference type="EMBL" id="JAYMYS010000006">
    <property type="protein sequence ID" value="KAK7389798.1"/>
    <property type="molecule type" value="Genomic_DNA"/>
</dbReference>
<name>A0AAN9S5T7_PSOTE</name>
<evidence type="ECO:0000313" key="1">
    <source>
        <dbReference type="EMBL" id="KAK7389798.1"/>
    </source>
</evidence>
<sequence length="67" mass="7881">MTKKVKLGFTCCFRRSPTRSRERHALLSSFTPKARLLNPTDKPDILLMRKRLKIDSLDKHWGHNFDA</sequence>
<accession>A0AAN9S5T7</accession>
<gene>
    <name evidence="1" type="ORF">VNO78_25092</name>
</gene>
<dbReference type="Proteomes" id="UP001386955">
    <property type="component" value="Unassembled WGS sequence"/>
</dbReference>
<dbReference type="AlphaFoldDB" id="A0AAN9S5T7"/>
<proteinExistence type="predicted"/>
<organism evidence="1 2">
    <name type="scientific">Psophocarpus tetragonolobus</name>
    <name type="common">Winged bean</name>
    <name type="synonym">Dolichos tetragonolobus</name>
    <dbReference type="NCBI Taxonomy" id="3891"/>
    <lineage>
        <taxon>Eukaryota</taxon>
        <taxon>Viridiplantae</taxon>
        <taxon>Streptophyta</taxon>
        <taxon>Embryophyta</taxon>
        <taxon>Tracheophyta</taxon>
        <taxon>Spermatophyta</taxon>
        <taxon>Magnoliopsida</taxon>
        <taxon>eudicotyledons</taxon>
        <taxon>Gunneridae</taxon>
        <taxon>Pentapetalae</taxon>
        <taxon>rosids</taxon>
        <taxon>fabids</taxon>
        <taxon>Fabales</taxon>
        <taxon>Fabaceae</taxon>
        <taxon>Papilionoideae</taxon>
        <taxon>50 kb inversion clade</taxon>
        <taxon>NPAAA clade</taxon>
        <taxon>indigoferoid/millettioid clade</taxon>
        <taxon>Phaseoleae</taxon>
        <taxon>Psophocarpus</taxon>
    </lineage>
</organism>
<reference evidence="1 2" key="1">
    <citation type="submission" date="2024-01" db="EMBL/GenBank/DDBJ databases">
        <title>The genomes of 5 underutilized Papilionoideae crops provide insights into root nodulation and disease resistanc.</title>
        <authorList>
            <person name="Jiang F."/>
        </authorList>
    </citation>
    <scope>NUCLEOTIDE SEQUENCE [LARGE SCALE GENOMIC DNA]</scope>
    <source>
        <strain evidence="1">DUOXIRENSHENG_FW03</strain>
        <tissue evidence="1">Leaves</tissue>
    </source>
</reference>